<protein>
    <recommendedName>
        <fullName evidence="3">AAA family ATPase</fullName>
    </recommendedName>
</protein>
<dbReference type="Gene3D" id="3.40.50.300">
    <property type="entry name" value="P-loop containing nucleotide triphosphate hydrolases"/>
    <property type="match status" value="1"/>
</dbReference>
<dbReference type="Proteomes" id="UP001404956">
    <property type="component" value="Unassembled WGS sequence"/>
</dbReference>
<name>A0ABP9XGX1_9DEIO</name>
<proteinExistence type="predicted"/>
<evidence type="ECO:0000313" key="2">
    <source>
        <dbReference type="Proteomes" id="UP001404956"/>
    </source>
</evidence>
<gene>
    <name evidence="1" type="ORF">Dalu01_03029</name>
</gene>
<evidence type="ECO:0000313" key="1">
    <source>
        <dbReference type="EMBL" id="GAA5534618.1"/>
    </source>
</evidence>
<organism evidence="1 2">
    <name type="scientific">Deinococcus aluminii</name>
    <dbReference type="NCBI Taxonomy" id="1656885"/>
    <lineage>
        <taxon>Bacteria</taxon>
        <taxon>Thermotogati</taxon>
        <taxon>Deinococcota</taxon>
        <taxon>Deinococci</taxon>
        <taxon>Deinococcales</taxon>
        <taxon>Deinococcaceae</taxon>
        <taxon>Deinococcus</taxon>
    </lineage>
</organism>
<dbReference type="InterPro" id="IPR027417">
    <property type="entry name" value="P-loop_NTPase"/>
</dbReference>
<comment type="caution">
    <text evidence="1">The sequence shown here is derived from an EMBL/GenBank/DDBJ whole genome shotgun (WGS) entry which is preliminary data.</text>
</comment>
<reference evidence="1 2" key="1">
    <citation type="submission" date="2024-02" db="EMBL/GenBank/DDBJ databases">
        <title>Deinococcus aluminii NBRC 112889.</title>
        <authorList>
            <person name="Ichikawa N."/>
            <person name="Katano-Makiyama Y."/>
            <person name="Hidaka K."/>
        </authorList>
    </citation>
    <scope>NUCLEOTIDE SEQUENCE [LARGE SCALE GENOMIC DNA]</scope>
    <source>
        <strain evidence="1 2">NBRC 112889</strain>
    </source>
</reference>
<dbReference type="RefSeq" id="WP_345456422.1">
    <property type="nucleotide sequence ID" value="NZ_BAABRV010000008.1"/>
</dbReference>
<dbReference type="SUPFAM" id="SSF52540">
    <property type="entry name" value="P-loop containing nucleoside triphosphate hydrolases"/>
    <property type="match status" value="1"/>
</dbReference>
<dbReference type="EMBL" id="BAABRV010000008">
    <property type="protein sequence ID" value="GAA5534618.1"/>
    <property type="molecule type" value="Genomic_DNA"/>
</dbReference>
<sequence>MTAPREPRALPVFNGKTAPPVKPVEWLVEKLLARGAGTLLFGQPGVSKTAHTAHLTACLVAGQPFAHLKTVTRGLRVLYLDFDGSWEWNYELFEAAFRGVGIEGIPEAFVYYSPNTEECSFPGEEPGSLKSLEAMGPDIAQTVKEQGIDLVICDSLGQMMVGDTNNGQEVALALRLGLNPARKAGAAVLVIDHATKAAAGGVGIPTPMGSQQKRAWARVSVALEGEEQDGRTVTRWTVDKSNTAAFEPFVTRLEFKNSGDRLEVLELDFIGDAGPRAVHRERDERAQEAQRDILDALQDGPLPRSRLGGRGGTFDRALKALEKFGRVVKLERGLYGLPEHASEVSPPHQTPTSGVVVKEELVILEDEPEPLETATAEGEEVLTW</sequence>
<dbReference type="Pfam" id="PF13481">
    <property type="entry name" value="AAA_25"/>
    <property type="match status" value="1"/>
</dbReference>
<keyword evidence="2" id="KW-1185">Reference proteome</keyword>
<accession>A0ABP9XGX1</accession>
<evidence type="ECO:0008006" key="3">
    <source>
        <dbReference type="Google" id="ProtNLM"/>
    </source>
</evidence>